<feature type="region of interest" description="Disordered" evidence="1">
    <location>
        <begin position="144"/>
        <end position="163"/>
    </location>
</feature>
<name>A0A193BUP1_AMYOR</name>
<dbReference type="GO" id="GO:0003677">
    <property type="term" value="F:DNA binding"/>
    <property type="evidence" value="ECO:0007669"/>
    <property type="project" value="InterPro"/>
</dbReference>
<accession>A0A193BUP1</accession>
<dbReference type="InterPro" id="IPR036894">
    <property type="entry name" value="YbaB-like_sf"/>
</dbReference>
<dbReference type="Pfam" id="PF02575">
    <property type="entry name" value="YbaB_DNA_bd"/>
    <property type="match status" value="1"/>
</dbReference>
<dbReference type="InterPro" id="IPR004401">
    <property type="entry name" value="YbaB/EbfC"/>
</dbReference>
<protein>
    <recommendedName>
        <fullName evidence="4">YbaB/EbfC family DNA-binding protein</fullName>
    </recommendedName>
</protein>
<reference evidence="2 3" key="1">
    <citation type="journal article" date="2015" name="Genome Announc.">
        <title>Draft Genome Sequence of Norvancomycin-Producing Strain Amycolatopsis orientalis CPCC200066.</title>
        <authorList>
            <person name="Lei X."/>
            <person name="Yuan F."/>
            <person name="Shi Y."/>
            <person name="Li X."/>
            <person name="Wang L."/>
            <person name="Hong B."/>
        </authorList>
    </citation>
    <scope>NUCLEOTIDE SEQUENCE [LARGE SCALE GENOMIC DNA]</scope>
    <source>
        <strain evidence="2 3">B-37</strain>
    </source>
</reference>
<dbReference type="STRING" id="31958.SD37_09745"/>
<dbReference type="Proteomes" id="UP000093695">
    <property type="component" value="Chromosome"/>
</dbReference>
<sequence length="163" mass="17584">MTDWAAALNDADLGVEQALADLEREKQRLREVSKIWQESTTTVRAKDNSFSMTFDGRGEVSELSFHGSKYRSLAPAQLAHQIVAVMRQGRAEAMAKVESVMGTSGMTGLDFSAVASGEVDPIEMVNSLLGPMIEGLDGLGMKVPLSFDETEPESGKKSDKKSG</sequence>
<dbReference type="RefSeq" id="WP_044851392.1">
    <property type="nucleotide sequence ID" value="NZ_CP016174.1"/>
</dbReference>
<keyword evidence="3" id="KW-1185">Reference proteome</keyword>
<feature type="compositionally biased region" description="Basic and acidic residues" evidence="1">
    <location>
        <begin position="153"/>
        <end position="163"/>
    </location>
</feature>
<gene>
    <name evidence="2" type="ORF">SD37_09745</name>
</gene>
<dbReference type="EMBL" id="CP016174">
    <property type="protein sequence ID" value="ANN15898.1"/>
    <property type="molecule type" value="Genomic_DNA"/>
</dbReference>
<dbReference type="KEGG" id="aori:SD37_09745"/>
<dbReference type="AlphaFoldDB" id="A0A193BUP1"/>
<evidence type="ECO:0008006" key="4">
    <source>
        <dbReference type="Google" id="ProtNLM"/>
    </source>
</evidence>
<dbReference type="Gene3D" id="3.30.1310.10">
    <property type="entry name" value="Nucleoid-associated protein YbaB-like domain"/>
    <property type="match status" value="1"/>
</dbReference>
<proteinExistence type="predicted"/>
<evidence type="ECO:0000313" key="2">
    <source>
        <dbReference type="EMBL" id="ANN15898.1"/>
    </source>
</evidence>
<evidence type="ECO:0000256" key="1">
    <source>
        <dbReference type="SAM" id="MobiDB-lite"/>
    </source>
</evidence>
<evidence type="ECO:0000313" key="3">
    <source>
        <dbReference type="Proteomes" id="UP000093695"/>
    </source>
</evidence>
<organism evidence="2 3">
    <name type="scientific">Amycolatopsis orientalis</name>
    <name type="common">Nocardia orientalis</name>
    <dbReference type="NCBI Taxonomy" id="31958"/>
    <lineage>
        <taxon>Bacteria</taxon>
        <taxon>Bacillati</taxon>
        <taxon>Actinomycetota</taxon>
        <taxon>Actinomycetes</taxon>
        <taxon>Pseudonocardiales</taxon>
        <taxon>Pseudonocardiaceae</taxon>
        <taxon>Amycolatopsis</taxon>
    </lineage>
</organism>